<keyword evidence="2 6" id="KW-0808">Transferase</keyword>
<evidence type="ECO:0000256" key="2">
    <source>
        <dbReference type="ARBA" id="ARBA00022679"/>
    </source>
</evidence>
<keyword evidence="1 6" id="KW-0489">Methyltransferase</keyword>
<keyword evidence="3 6" id="KW-0949">S-adenosyl-L-methionine</keyword>
<dbReference type="GO" id="GO:0030697">
    <property type="term" value="F:tRNA (uracil(54)-C5)-methyltransferase activity, S-adenosyl methionine-dependent"/>
    <property type="evidence" value="ECO:0007669"/>
    <property type="project" value="UniProtKB-EC"/>
</dbReference>
<feature type="binding site" evidence="6">
    <location>
        <position position="505"/>
    </location>
    <ligand>
        <name>S-adenosyl-L-methionine</name>
        <dbReference type="ChEBI" id="CHEBI:59789"/>
    </ligand>
</feature>
<dbReference type="InterPro" id="IPR012677">
    <property type="entry name" value="Nucleotide-bd_a/b_plait_sf"/>
</dbReference>
<evidence type="ECO:0000256" key="3">
    <source>
        <dbReference type="ARBA" id="ARBA00022691"/>
    </source>
</evidence>
<dbReference type="PANTHER" id="PTHR45904:SF2">
    <property type="entry name" value="TRNA (URACIL-5-)-METHYLTRANSFERASE HOMOLOG A"/>
    <property type="match status" value="1"/>
</dbReference>
<comment type="catalytic activity">
    <reaction evidence="5">
        <text>uridine(54) in tRNA + S-adenosyl-L-methionine = 5-methyluridine(54) in tRNA + S-adenosyl-L-homocysteine + H(+)</text>
        <dbReference type="Rhea" id="RHEA:42712"/>
        <dbReference type="Rhea" id="RHEA-COMP:10167"/>
        <dbReference type="Rhea" id="RHEA-COMP:10193"/>
        <dbReference type="ChEBI" id="CHEBI:15378"/>
        <dbReference type="ChEBI" id="CHEBI:57856"/>
        <dbReference type="ChEBI" id="CHEBI:59789"/>
        <dbReference type="ChEBI" id="CHEBI:65315"/>
        <dbReference type="ChEBI" id="CHEBI:74447"/>
        <dbReference type="EC" id="2.1.1.35"/>
    </reaction>
    <physiologicalReaction direction="left-to-right" evidence="5">
        <dbReference type="Rhea" id="RHEA:42713"/>
    </physiologicalReaction>
</comment>
<dbReference type="InterPro" id="IPR025714">
    <property type="entry name" value="Methyltranfer_dom"/>
</dbReference>
<dbReference type="SUPFAM" id="SSF53335">
    <property type="entry name" value="S-adenosyl-L-methionine-dependent methyltransferases"/>
    <property type="match status" value="1"/>
</dbReference>
<dbReference type="CDD" id="cd02440">
    <property type="entry name" value="AdoMet_MTases"/>
    <property type="match status" value="1"/>
</dbReference>
<feature type="binding site" evidence="6">
    <location>
        <position position="409"/>
    </location>
    <ligand>
        <name>S-adenosyl-L-methionine</name>
        <dbReference type="ChEBI" id="CHEBI:59789"/>
    </ligand>
</feature>
<reference evidence="10" key="1">
    <citation type="submission" date="2017-02" db="UniProtKB">
        <authorList>
            <consortium name="WormBaseParasite"/>
        </authorList>
    </citation>
    <scope>IDENTIFICATION</scope>
</reference>
<dbReference type="InterPro" id="IPR035979">
    <property type="entry name" value="RBD_domain_sf"/>
</dbReference>
<dbReference type="EMBL" id="UYYF01004283">
    <property type="protein sequence ID" value="VDN01380.1"/>
    <property type="molecule type" value="Genomic_DNA"/>
</dbReference>
<gene>
    <name evidence="8" type="ORF">TCLT_LOCUS4290</name>
</gene>
<dbReference type="InterPro" id="IPR045850">
    <property type="entry name" value="TRM2_met"/>
</dbReference>
<comment type="caution">
    <text evidence="6">Lacks conserved residue(s) required for the propagation of feature annotation.</text>
</comment>
<dbReference type="Proteomes" id="UP000276776">
    <property type="component" value="Unassembled WGS sequence"/>
</dbReference>
<dbReference type="OMA" id="NRGWRTM"/>
<sequence>MMSEAPGMTAVTVATFNDELAKEEDAGKELNGGLSEKANLYDAEKASADIDKAREMTEASNLCTETCKSQSDDYCEKVTDDEKKQSLRVQIRNIPQFFKYKQVKEMLSKHLSKFKVKNIRHVGTTVFLSLPTPEEAITVVNIFDGLEIKGRILRSSLARPQPPKVPPSADLVRRTARERVTPLADKLYHEQLEIKMHDVKRTAASLLKEMKIARVHGVNKIGIESLIKPIHPSPRITGYRNKCEFTAGHSIDGDICVGFVGGKFAANQHYILSPDTCDNISSRMKRVVEAFQGLIIESGEAPFNEFERKGVWKMLSIREFGMDMMIIVTIYPMQDKERENVLIKMVKDKFIQSTNTLNEKNLISVTSLYWQRLANASDPVNYEFIAGLPYIYENVLNVRFRVSPSSFFQTNSFGAAVLYKVIAEQCGLCITNNAGKAGSSNIKTFPNKDCGGELCDGLKTSVEVGKDNEKQVTVVLDICCGTGTIGITLMKLGQNTDRKFLLGVDISPEAIEDARMNAKDNKISPDSYGFISAKAEEVFHRLERVVPKWVNLNTANIVGVIDPPRAGVHEKVIIGCRALPQLKRIVFVSCNPWLAMKNMVDICRSTSRKFEGEPFKLISITPVDMFPQTRHCEWVVRFER</sequence>
<dbReference type="STRING" id="103827.A0A0N5CVG9"/>
<evidence type="ECO:0000313" key="9">
    <source>
        <dbReference type="Proteomes" id="UP000276776"/>
    </source>
</evidence>
<evidence type="ECO:0000256" key="4">
    <source>
        <dbReference type="ARBA" id="ARBA00033763"/>
    </source>
</evidence>
<dbReference type="OrthoDB" id="417550at2759"/>
<protein>
    <recommendedName>
        <fullName evidence="4">tRNA (uracil(54)-C(5))-methyltransferase</fullName>
        <ecNumber evidence="4">2.1.1.35</ecNumber>
    </recommendedName>
</protein>
<dbReference type="GO" id="GO:0032259">
    <property type="term" value="P:methylation"/>
    <property type="evidence" value="ECO:0007669"/>
    <property type="project" value="UniProtKB-KW"/>
</dbReference>
<evidence type="ECO:0000256" key="1">
    <source>
        <dbReference type="ARBA" id="ARBA00022603"/>
    </source>
</evidence>
<accession>A0A0N5CVG9</accession>
<dbReference type="GO" id="GO:0006396">
    <property type="term" value="P:RNA processing"/>
    <property type="evidence" value="ECO:0007669"/>
    <property type="project" value="InterPro"/>
</dbReference>
<reference evidence="8 9" key="2">
    <citation type="submission" date="2018-11" db="EMBL/GenBank/DDBJ databases">
        <authorList>
            <consortium name="Pathogen Informatics"/>
        </authorList>
    </citation>
    <scope>NUCLEOTIDE SEQUENCE [LARGE SCALE GENOMIC DNA]</scope>
</reference>
<evidence type="ECO:0000313" key="8">
    <source>
        <dbReference type="EMBL" id="VDN01380.1"/>
    </source>
</evidence>
<dbReference type="AlphaFoldDB" id="A0A0N5CVG9"/>
<name>A0A0N5CVG9_THECL</name>
<dbReference type="PROSITE" id="PS51687">
    <property type="entry name" value="SAM_MT_RNA_M5U"/>
    <property type="match status" value="1"/>
</dbReference>
<dbReference type="InterPro" id="IPR010280">
    <property type="entry name" value="U5_MeTrfase_fam"/>
</dbReference>
<dbReference type="PANTHER" id="PTHR45904">
    <property type="entry name" value="TRNA (URACIL-5-)-METHYLTRANSFERASE"/>
    <property type="match status" value="1"/>
</dbReference>
<feature type="binding site" evidence="6">
    <location>
        <position position="562"/>
    </location>
    <ligand>
        <name>S-adenosyl-L-methionine</name>
        <dbReference type="ChEBI" id="CHEBI:59789"/>
    </ligand>
</feature>
<proteinExistence type="inferred from homology"/>
<dbReference type="Gene3D" id="3.40.50.150">
    <property type="entry name" value="Vaccinia Virus protein VP39"/>
    <property type="match status" value="1"/>
</dbReference>
<dbReference type="EC" id="2.1.1.35" evidence="4"/>
<evidence type="ECO:0000256" key="5">
    <source>
        <dbReference type="ARBA" id="ARBA00047278"/>
    </source>
</evidence>
<feature type="active site" description="Nucleophile" evidence="6">
    <location>
        <position position="590"/>
    </location>
</feature>
<dbReference type="GO" id="GO:0003723">
    <property type="term" value="F:RNA binding"/>
    <property type="evidence" value="ECO:0007669"/>
    <property type="project" value="TreeGrafter"/>
</dbReference>
<feature type="domain" description="Methyltransferase" evidence="7">
    <location>
        <begin position="473"/>
        <end position="537"/>
    </location>
</feature>
<dbReference type="Pfam" id="PF13847">
    <property type="entry name" value="Methyltransf_31"/>
    <property type="match status" value="1"/>
</dbReference>
<evidence type="ECO:0000313" key="10">
    <source>
        <dbReference type="WBParaSite" id="TCLT_0000430101-mRNA-1"/>
    </source>
</evidence>
<dbReference type="InterPro" id="IPR029063">
    <property type="entry name" value="SAM-dependent_MTases_sf"/>
</dbReference>
<evidence type="ECO:0000259" key="7">
    <source>
        <dbReference type="Pfam" id="PF13847"/>
    </source>
</evidence>
<keyword evidence="9" id="KW-1185">Reference proteome</keyword>
<comment type="similarity">
    <text evidence="6">Belongs to the class I-like SAM-binding methyltransferase superfamily. RNA M5U methyltransferase family.</text>
</comment>
<dbReference type="Gene3D" id="3.30.70.330">
    <property type="match status" value="1"/>
</dbReference>
<evidence type="ECO:0000256" key="6">
    <source>
        <dbReference type="PROSITE-ProRule" id="PRU01024"/>
    </source>
</evidence>
<organism evidence="10">
    <name type="scientific">Thelazia callipaeda</name>
    <name type="common">Oriental eyeworm</name>
    <name type="synonym">Parasitic nematode</name>
    <dbReference type="NCBI Taxonomy" id="103827"/>
    <lineage>
        <taxon>Eukaryota</taxon>
        <taxon>Metazoa</taxon>
        <taxon>Ecdysozoa</taxon>
        <taxon>Nematoda</taxon>
        <taxon>Chromadorea</taxon>
        <taxon>Rhabditida</taxon>
        <taxon>Spirurina</taxon>
        <taxon>Spiruromorpha</taxon>
        <taxon>Thelazioidea</taxon>
        <taxon>Thelaziidae</taxon>
        <taxon>Thelazia</taxon>
    </lineage>
</organism>
<dbReference type="WBParaSite" id="TCLT_0000430101-mRNA-1">
    <property type="protein sequence ID" value="TCLT_0000430101-mRNA-1"/>
    <property type="gene ID" value="TCLT_0000430101"/>
</dbReference>
<dbReference type="SUPFAM" id="SSF54928">
    <property type="entry name" value="RNA-binding domain, RBD"/>
    <property type="match status" value="1"/>
</dbReference>